<dbReference type="EnsemblProtists" id="EOD06742">
    <property type="protein sequence ID" value="EOD06742"/>
    <property type="gene ID" value="EMIHUDRAFT_218781"/>
</dbReference>
<dbReference type="HOGENOM" id="CLU_722468_0_0_1"/>
<reference evidence="6" key="1">
    <citation type="journal article" date="2013" name="Nature">
        <title>Pan genome of the phytoplankton Emiliania underpins its global distribution.</title>
        <authorList>
            <person name="Read B.A."/>
            <person name="Kegel J."/>
            <person name="Klute M.J."/>
            <person name="Kuo A."/>
            <person name="Lefebvre S.C."/>
            <person name="Maumus F."/>
            <person name="Mayer C."/>
            <person name="Miller J."/>
            <person name="Monier A."/>
            <person name="Salamov A."/>
            <person name="Young J."/>
            <person name="Aguilar M."/>
            <person name="Claverie J.M."/>
            <person name="Frickenhaus S."/>
            <person name="Gonzalez K."/>
            <person name="Herman E.K."/>
            <person name="Lin Y.C."/>
            <person name="Napier J."/>
            <person name="Ogata H."/>
            <person name="Sarno A.F."/>
            <person name="Shmutz J."/>
            <person name="Schroeder D."/>
            <person name="de Vargas C."/>
            <person name="Verret F."/>
            <person name="von Dassow P."/>
            <person name="Valentin K."/>
            <person name="Van de Peer Y."/>
            <person name="Wheeler G."/>
            <person name="Dacks J.B."/>
            <person name="Delwiche C.F."/>
            <person name="Dyhrman S.T."/>
            <person name="Glockner G."/>
            <person name="John U."/>
            <person name="Richards T."/>
            <person name="Worden A.Z."/>
            <person name="Zhang X."/>
            <person name="Grigoriev I.V."/>
            <person name="Allen A.E."/>
            <person name="Bidle K."/>
            <person name="Borodovsky M."/>
            <person name="Bowler C."/>
            <person name="Brownlee C."/>
            <person name="Cock J.M."/>
            <person name="Elias M."/>
            <person name="Gladyshev V.N."/>
            <person name="Groth M."/>
            <person name="Guda C."/>
            <person name="Hadaegh A."/>
            <person name="Iglesias-Rodriguez M.D."/>
            <person name="Jenkins J."/>
            <person name="Jones B.M."/>
            <person name="Lawson T."/>
            <person name="Leese F."/>
            <person name="Lindquist E."/>
            <person name="Lobanov A."/>
            <person name="Lomsadze A."/>
            <person name="Malik S.B."/>
            <person name="Marsh M.E."/>
            <person name="Mackinder L."/>
            <person name="Mock T."/>
            <person name="Mueller-Roeber B."/>
            <person name="Pagarete A."/>
            <person name="Parker M."/>
            <person name="Probert I."/>
            <person name="Quesneville H."/>
            <person name="Raines C."/>
            <person name="Rensing S.A."/>
            <person name="Riano-Pachon D.M."/>
            <person name="Richier S."/>
            <person name="Rokitta S."/>
            <person name="Shiraiwa Y."/>
            <person name="Soanes D.M."/>
            <person name="van der Giezen M."/>
            <person name="Wahlund T.M."/>
            <person name="Williams B."/>
            <person name="Wilson W."/>
            <person name="Wolfe G."/>
            <person name="Wurch L.L."/>
        </authorList>
    </citation>
    <scope>NUCLEOTIDE SEQUENCE</scope>
</reference>
<feature type="region of interest" description="Disordered" evidence="4">
    <location>
        <begin position="304"/>
        <end position="331"/>
    </location>
</feature>
<protein>
    <recommendedName>
        <fullName evidence="7">GDP-fucose protein O-fucosyltransferase 1</fullName>
    </recommendedName>
</protein>
<dbReference type="Proteomes" id="UP000013827">
    <property type="component" value="Unassembled WGS sequence"/>
</dbReference>
<evidence type="ECO:0000313" key="6">
    <source>
        <dbReference type="Proteomes" id="UP000013827"/>
    </source>
</evidence>
<accession>A0A0D3I657</accession>
<evidence type="ECO:0000256" key="1">
    <source>
        <dbReference type="ARBA" id="ARBA00022679"/>
    </source>
</evidence>
<organism evidence="5 6">
    <name type="scientific">Emiliania huxleyi (strain CCMP1516)</name>
    <dbReference type="NCBI Taxonomy" id="280463"/>
    <lineage>
        <taxon>Eukaryota</taxon>
        <taxon>Haptista</taxon>
        <taxon>Haptophyta</taxon>
        <taxon>Prymnesiophyceae</taxon>
        <taxon>Isochrysidales</taxon>
        <taxon>Noelaerhabdaceae</taxon>
        <taxon>Emiliania</taxon>
    </lineage>
</organism>
<dbReference type="PaxDb" id="2903-EOD06742"/>
<dbReference type="GeneID" id="17252956"/>
<keyword evidence="6" id="KW-1185">Reference proteome</keyword>
<dbReference type="AlphaFoldDB" id="A0A0D3I657"/>
<dbReference type="RefSeq" id="XP_005759171.1">
    <property type="nucleotide sequence ID" value="XM_005759114.1"/>
</dbReference>
<dbReference type="KEGG" id="ehx:EMIHUDRAFT_218781"/>
<evidence type="ECO:0000256" key="4">
    <source>
        <dbReference type="SAM" id="MobiDB-lite"/>
    </source>
</evidence>
<keyword evidence="2" id="KW-0294">Fucose metabolism</keyword>
<name>A0A0D3I657_EMIH1</name>
<proteinExistence type="predicted"/>
<dbReference type="GO" id="GO:0006004">
    <property type="term" value="P:fucose metabolic process"/>
    <property type="evidence" value="ECO:0007669"/>
    <property type="project" value="UniProtKB-KW"/>
</dbReference>
<dbReference type="GO" id="GO:0016740">
    <property type="term" value="F:transferase activity"/>
    <property type="evidence" value="ECO:0007669"/>
    <property type="project" value="UniProtKB-KW"/>
</dbReference>
<keyword evidence="1" id="KW-0808">Transferase</keyword>
<keyword evidence="3" id="KW-0119">Carbohydrate metabolism</keyword>
<evidence type="ECO:0000313" key="5">
    <source>
        <dbReference type="EnsemblProtists" id="EOD06742"/>
    </source>
</evidence>
<dbReference type="InterPro" id="IPR019378">
    <property type="entry name" value="GDP-Fuc_O-FucTrfase"/>
</dbReference>
<evidence type="ECO:0000256" key="3">
    <source>
        <dbReference type="ARBA" id="ARBA00023277"/>
    </source>
</evidence>
<evidence type="ECO:0008006" key="7">
    <source>
        <dbReference type="Google" id="ProtNLM"/>
    </source>
</evidence>
<evidence type="ECO:0000256" key="2">
    <source>
        <dbReference type="ARBA" id="ARBA00023253"/>
    </source>
</evidence>
<dbReference type="Gene3D" id="3.40.50.11340">
    <property type="match status" value="1"/>
</dbReference>
<dbReference type="Pfam" id="PF10250">
    <property type="entry name" value="O-FucT"/>
    <property type="match status" value="1"/>
</dbReference>
<reference evidence="5" key="2">
    <citation type="submission" date="2024-10" db="UniProtKB">
        <authorList>
            <consortium name="EnsemblProtists"/>
        </authorList>
    </citation>
    <scope>IDENTIFICATION</scope>
</reference>
<sequence>MSDGRPYPWLSQQQEGSWTEARYLIYQPFGGLCNQLACLECAVALARATGRTLVLPRWRAQYGQPWLSEGSDYFDLSPLSRIVRCATLDQFAAARAGSGDGEGVALVRLHLCFNPAWADARGWELFPELRSLLANLEYLREVDAAAGLRLGIAAGSAAERRRWSGVEAERSLELPQPLRGAREVAAAFGDAAQSVLALDHSFCAAALPSLLDAGERALLLQALRPSPRIRAKAEGCLAAARRPCLAAHIARPCGRAWRRMLAELTGDPRLWPAIGSVASQIGALLEGRQLASWLVALDAEKKKNTGPRNRKYDGSKHWKQNPTSAREDTDSAASRRIWGHLALAALSSLPRRAEAVLQTAERGEDAVAVALADLWACVCADFFPDGAHPAHL</sequence>